<evidence type="ECO:0000259" key="2">
    <source>
        <dbReference type="Pfam" id="PF07993"/>
    </source>
</evidence>
<keyword evidence="1" id="KW-0560">Oxidoreductase</keyword>
<dbReference type="Proteomes" id="UP000076532">
    <property type="component" value="Unassembled WGS sequence"/>
</dbReference>
<dbReference type="EMBL" id="KV417564">
    <property type="protein sequence ID" value="KZP19360.1"/>
    <property type="molecule type" value="Genomic_DNA"/>
</dbReference>
<accession>A0A166HXY3</accession>
<comment type="catalytic activity">
    <reaction evidence="1">
        <text>a long-chain fatty acyl-CoA + 2 NADPH + 2 H(+) = a long-chain primary fatty alcohol + 2 NADP(+) + CoA</text>
        <dbReference type="Rhea" id="RHEA:52716"/>
        <dbReference type="ChEBI" id="CHEBI:15378"/>
        <dbReference type="ChEBI" id="CHEBI:57287"/>
        <dbReference type="ChEBI" id="CHEBI:57783"/>
        <dbReference type="ChEBI" id="CHEBI:58349"/>
        <dbReference type="ChEBI" id="CHEBI:77396"/>
        <dbReference type="ChEBI" id="CHEBI:83139"/>
        <dbReference type="EC" id="1.2.1.84"/>
    </reaction>
</comment>
<dbReference type="SUPFAM" id="SSF51735">
    <property type="entry name" value="NAD(P)-binding Rossmann-fold domains"/>
    <property type="match status" value="1"/>
</dbReference>
<comment type="function">
    <text evidence="1">Catalyzes the reduction of fatty acyl-CoA to fatty alcohols.</text>
</comment>
<dbReference type="GO" id="GO:0102965">
    <property type="term" value="F:alcohol-forming long-chain fatty acyl-CoA reductase activity"/>
    <property type="evidence" value="ECO:0007669"/>
    <property type="project" value="UniProtKB-EC"/>
</dbReference>
<feature type="domain" description="Thioester reductase (TE)" evidence="2">
    <location>
        <begin position="18"/>
        <end position="280"/>
    </location>
</feature>
<sequence length="419" mass="47338">MSSTQNVLEFYRDATVFLTGSTGGVGGCLLYKLALILPTSKIYVLIRGSEARAVARWRETLPDQVEAILATKKLVFVIGDITKPNFGVEDDMLPELEREVTVVINSAANISLADPLRKAVGENCLAPLELARMSSRFWRLKSFVQVSSAYVNGNRPEGVLHEKIYPLEDAEAELAEIQRTGTTQHLKGFPWPYAYAKHIMERLLLGRYPHLPILILRPSKIGPAVREPYEGYGPNGSMPVDTFLSRLFLQGKTQHWVVPSDRLSGSNLLDECPVDIICNMLLRHVQLGTQGIVHAACLNYLHFTMDHLLKLARDNSPPEWLADISAHVWTNDTSVKEGALPAFYHIGHQEWIFLNRASQMVDFCEPLSLTLEGHDVKEFMLMRIRRAVERARPMREAVEEKRRTNLVKRLDGDMRMAKL</sequence>
<evidence type="ECO:0000256" key="1">
    <source>
        <dbReference type="RuleBase" id="RU363097"/>
    </source>
</evidence>
<dbReference type="PANTHER" id="PTHR11011:SF45">
    <property type="entry name" value="FATTY ACYL-COA REDUCTASE CG8306-RELATED"/>
    <property type="match status" value="1"/>
</dbReference>
<dbReference type="STRING" id="436010.A0A166HXY3"/>
<keyword evidence="1" id="KW-0443">Lipid metabolism</keyword>
<keyword evidence="1" id="KW-0521">NADP</keyword>
<dbReference type="PANTHER" id="PTHR11011">
    <property type="entry name" value="MALE STERILITY PROTEIN 2-RELATED"/>
    <property type="match status" value="1"/>
</dbReference>
<protein>
    <recommendedName>
        <fullName evidence="1">Fatty acyl-CoA reductase</fullName>
        <ecNumber evidence="1">1.2.1.84</ecNumber>
    </recommendedName>
</protein>
<dbReference type="EC" id="1.2.1.84" evidence="1"/>
<name>A0A166HXY3_9AGAM</name>
<dbReference type="InterPro" id="IPR026055">
    <property type="entry name" value="FAR"/>
</dbReference>
<dbReference type="InterPro" id="IPR013120">
    <property type="entry name" value="FAR_NAD-bd"/>
</dbReference>
<dbReference type="Gene3D" id="3.40.50.720">
    <property type="entry name" value="NAD(P)-binding Rossmann-like Domain"/>
    <property type="match status" value="1"/>
</dbReference>
<organism evidence="3 4">
    <name type="scientific">Athelia psychrophila</name>
    <dbReference type="NCBI Taxonomy" id="1759441"/>
    <lineage>
        <taxon>Eukaryota</taxon>
        <taxon>Fungi</taxon>
        <taxon>Dikarya</taxon>
        <taxon>Basidiomycota</taxon>
        <taxon>Agaricomycotina</taxon>
        <taxon>Agaricomycetes</taxon>
        <taxon>Agaricomycetidae</taxon>
        <taxon>Atheliales</taxon>
        <taxon>Atheliaceae</taxon>
        <taxon>Athelia</taxon>
    </lineage>
</organism>
<dbReference type="OrthoDB" id="2975336at2759"/>
<evidence type="ECO:0000313" key="4">
    <source>
        <dbReference type="Proteomes" id="UP000076532"/>
    </source>
</evidence>
<evidence type="ECO:0000313" key="3">
    <source>
        <dbReference type="EMBL" id="KZP19360.1"/>
    </source>
</evidence>
<keyword evidence="1" id="KW-0444">Lipid biosynthesis</keyword>
<comment type="similarity">
    <text evidence="1">Belongs to the fatty acyl-CoA reductase family.</text>
</comment>
<keyword evidence="4" id="KW-1185">Reference proteome</keyword>
<dbReference type="Pfam" id="PF07993">
    <property type="entry name" value="NAD_binding_4"/>
    <property type="match status" value="1"/>
</dbReference>
<dbReference type="GO" id="GO:0035336">
    <property type="term" value="P:long-chain fatty-acyl-CoA metabolic process"/>
    <property type="evidence" value="ECO:0007669"/>
    <property type="project" value="TreeGrafter"/>
</dbReference>
<gene>
    <name evidence="3" type="ORF">FIBSPDRAFT_862777</name>
</gene>
<reference evidence="3 4" key="1">
    <citation type="journal article" date="2016" name="Mol. Biol. Evol.">
        <title>Comparative Genomics of Early-Diverging Mushroom-Forming Fungi Provides Insights into the Origins of Lignocellulose Decay Capabilities.</title>
        <authorList>
            <person name="Nagy L.G."/>
            <person name="Riley R."/>
            <person name="Tritt A."/>
            <person name="Adam C."/>
            <person name="Daum C."/>
            <person name="Floudas D."/>
            <person name="Sun H."/>
            <person name="Yadav J.S."/>
            <person name="Pangilinan J."/>
            <person name="Larsson K.H."/>
            <person name="Matsuura K."/>
            <person name="Barry K."/>
            <person name="Labutti K."/>
            <person name="Kuo R."/>
            <person name="Ohm R.A."/>
            <person name="Bhattacharya S.S."/>
            <person name="Shirouzu T."/>
            <person name="Yoshinaga Y."/>
            <person name="Martin F.M."/>
            <person name="Grigoriev I.V."/>
            <person name="Hibbett D.S."/>
        </authorList>
    </citation>
    <scope>NUCLEOTIDE SEQUENCE [LARGE SCALE GENOMIC DNA]</scope>
    <source>
        <strain evidence="3 4">CBS 109695</strain>
    </source>
</reference>
<dbReference type="AlphaFoldDB" id="A0A166HXY3"/>
<dbReference type="GO" id="GO:0005777">
    <property type="term" value="C:peroxisome"/>
    <property type="evidence" value="ECO:0007669"/>
    <property type="project" value="TreeGrafter"/>
</dbReference>
<proteinExistence type="inferred from homology"/>
<dbReference type="InterPro" id="IPR036291">
    <property type="entry name" value="NAD(P)-bd_dom_sf"/>
</dbReference>
<dbReference type="GO" id="GO:0080019">
    <property type="term" value="F:alcohol-forming very long-chain fatty acyl-CoA reductase activity"/>
    <property type="evidence" value="ECO:0007669"/>
    <property type="project" value="InterPro"/>
</dbReference>